<dbReference type="Proteomes" id="UP000225706">
    <property type="component" value="Unassembled WGS sequence"/>
</dbReference>
<organism evidence="3 4">
    <name type="scientific">Stylophora pistillata</name>
    <name type="common">Smooth cauliflower coral</name>
    <dbReference type="NCBI Taxonomy" id="50429"/>
    <lineage>
        <taxon>Eukaryota</taxon>
        <taxon>Metazoa</taxon>
        <taxon>Cnidaria</taxon>
        <taxon>Anthozoa</taxon>
        <taxon>Hexacorallia</taxon>
        <taxon>Scleractinia</taxon>
        <taxon>Astrocoeniina</taxon>
        <taxon>Pocilloporidae</taxon>
        <taxon>Stylophora</taxon>
    </lineage>
</organism>
<keyword evidence="1" id="KW-0862">Zinc</keyword>
<dbReference type="AlphaFoldDB" id="A0A2B4S3Y8"/>
<evidence type="ECO:0000259" key="2">
    <source>
        <dbReference type="PROSITE" id="PS50966"/>
    </source>
</evidence>
<dbReference type="OrthoDB" id="5972115at2759"/>
<keyword evidence="4" id="KW-1185">Reference proteome</keyword>
<dbReference type="Pfam" id="PF00078">
    <property type="entry name" value="RVT_1"/>
    <property type="match status" value="1"/>
</dbReference>
<keyword evidence="1" id="KW-0479">Metal-binding</keyword>
<accession>A0A2B4S3Y8</accession>
<dbReference type="PROSITE" id="PS50966">
    <property type="entry name" value="ZF_SWIM"/>
    <property type="match status" value="1"/>
</dbReference>
<keyword evidence="1" id="KW-0863">Zinc-finger</keyword>
<dbReference type="InterPro" id="IPR007527">
    <property type="entry name" value="Znf_SWIM"/>
</dbReference>
<dbReference type="EMBL" id="LSMT01000214">
    <property type="protein sequence ID" value="PFX23232.1"/>
    <property type="molecule type" value="Genomic_DNA"/>
</dbReference>
<evidence type="ECO:0000256" key="1">
    <source>
        <dbReference type="PROSITE-ProRule" id="PRU00325"/>
    </source>
</evidence>
<dbReference type="GO" id="GO:0008270">
    <property type="term" value="F:zinc ion binding"/>
    <property type="evidence" value="ECO:0007669"/>
    <property type="project" value="UniProtKB-KW"/>
</dbReference>
<evidence type="ECO:0000313" key="3">
    <source>
        <dbReference type="EMBL" id="PFX23232.1"/>
    </source>
</evidence>
<protein>
    <recommendedName>
        <fullName evidence="2">SWIM-type domain-containing protein</fullName>
    </recommendedName>
</protein>
<sequence length="448" mass="50409">MHNYGHPRVVTTTAKIRQKHCPLVTLEQRHGTRMTWHTEKQNVEVDDIVLIADNNAIHDTPPPQGHTYSPAQLHRTQTTLATLDQLLYLSPINIKVVERGRNSNDSKAYHDKSASLEQRPLKIGSCAYAKPPGYHNEMEQSSKQNAASFKKSEALHDLRLRLCIVSGQVIHANCSCKAGKAGYCNHVLALKFKACKFCLYDSKSTVDLCQDEDEQPDFACTSQLQTWHKKGHGDKIIAQPVMEVIVAKTKLDEGIEKYQDKLIGEKLNLPVIQLTNPRFPLRANTDYLCPENLDSADKALISSLVVDETLINNTESATRDQFQSQRWREERKFLPRGGVRQGTKLGPLLFAIMVNDLVSAWAPRAKYVDDLSVVEIIPRNSPSVLNYIVNDMNSYACHNNMRLNPRKCKVLTVDFLHYNSCVPMPIMVGGSLVEQVPSFKLGRLNSVV</sequence>
<gene>
    <name evidence="3" type="ORF">AWC38_SpisGene12245</name>
</gene>
<feature type="domain" description="SWIM-type" evidence="2">
    <location>
        <begin position="158"/>
        <end position="195"/>
    </location>
</feature>
<name>A0A2B4S3Y8_STYPI</name>
<proteinExistence type="predicted"/>
<reference evidence="4" key="1">
    <citation type="journal article" date="2017" name="bioRxiv">
        <title>Comparative analysis of the genomes of Stylophora pistillata and Acropora digitifera provides evidence for extensive differences between species of corals.</title>
        <authorList>
            <person name="Voolstra C.R."/>
            <person name="Li Y."/>
            <person name="Liew Y.J."/>
            <person name="Baumgarten S."/>
            <person name="Zoccola D."/>
            <person name="Flot J.-F."/>
            <person name="Tambutte S."/>
            <person name="Allemand D."/>
            <person name="Aranda M."/>
        </authorList>
    </citation>
    <scope>NUCLEOTIDE SEQUENCE [LARGE SCALE GENOMIC DNA]</scope>
</reference>
<dbReference type="InterPro" id="IPR000477">
    <property type="entry name" value="RT_dom"/>
</dbReference>
<comment type="caution">
    <text evidence="3">The sequence shown here is derived from an EMBL/GenBank/DDBJ whole genome shotgun (WGS) entry which is preliminary data.</text>
</comment>
<evidence type="ECO:0000313" key="4">
    <source>
        <dbReference type="Proteomes" id="UP000225706"/>
    </source>
</evidence>